<sequence>MIQCHAVSKDVYHKLLPKAAHAYNSTAFHQRHQHLAEEVIYLVFEDADSKVVGGIIMGKKKDALLSPYSAPFGGFTFLKVPSTSLLQDCIQALRLFAKSQSISIINITLPPSIYSTSHSSMIKEALTYNGFQITYTDINHSFSLNSFQHYLKKVAKGVRKNILKGVRNPNLSFYKCISQQDCYQAYQIIQENRKQNDYPLRLSWEALCNSSEVIPMDCFLVYYESIPIAAAIIFQVTSQIAQVIYWGDLKEYRHLYTMNYLSYQLFEYYQDKITILDIGPSSEHGIPDEGLCTFKERIGCDATEKWTLNILV</sequence>
<evidence type="ECO:0000313" key="2">
    <source>
        <dbReference type="Proteomes" id="UP001500298"/>
    </source>
</evidence>
<reference evidence="2" key="1">
    <citation type="journal article" date="2019" name="Int. J. Syst. Evol. Microbiol.">
        <title>The Global Catalogue of Microorganisms (GCM) 10K type strain sequencing project: providing services to taxonomists for standard genome sequencing and annotation.</title>
        <authorList>
            <consortium name="The Broad Institute Genomics Platform"/>
            <consortium name="The Broad Institute Genome Sequencing Center for Infectious Disease"/>
            <person name="Wu L."/>
            <person name="Ma J."/>
        </authorList>
    </citation>
    <scope>NUCLEOTIDE SEQUENCE [LARGE SCALE GENOMIC DNA]</scope>
    <source>
        <strain evidence="2">JCM 18326</strain>
    </source>
</reference>
<comment type="caution">
    <text evidence="1">The sequence shown here is derived from an EMBL/GenBank/DDBJ whole genome shotgun (WGS) entry which is preliminary data.</text>
</comment>
<dbReference type="EMBL" id="BAABJX010000020">
    <property type="protein sequence ID" value="GAA4828409.1"/>
    <property type="molecule type" value="Genomic_DNA"/>
</dbReference>
<dbReference type="SUPFAM" id="SSF55729">
    <property type="entry name" value="Acyl-CoA N-acyltransferases (Nat)"/>
    <property type="match status" value="1"/>
</dbReference>
<gene>
    <name evidence="1" type="ORF">GCM10023331_11800</name>
</gene>
<dbReference type="Proteomes" id="UP001500298">
    <property type="component" value="Unassembled WGS sequence"/>
</dbReference>
<evidence type="ECO:0008006" key="3">
    <source>
        <dbReference type="Google" id="ProtNLM"/>
    </source>
</evidence>
<keyword evidence="2" id="KW-1185">Reference proteome</keyword>
<evidence type="ECO:0000313" key="1">
    <source>
        <dbReference type="EMBL" id="GAA4828409.1"/>
    </source>
</evidence>
<dbReference type="Gene3D" id="3.40.630.30">
    <property type="match status" value="1"/>
</dbReference>
<accession>A0ABP9D8B2</accession>
<protein>
    <recommendedName>
        <fullName evidence="3">BioF2-like acetyltransferase domain-containing protein</fullName>
    </recommendedName>
</protein>
<organism evidence="1 2">
    <name type="scientific">Algivirga pacifica</name>
    <dbReference type="NCBI Taxonomy" id="1162670"/>
    <lineage>
        <taxon>Bacteria</taxon>
        <taxon>Pseudomonadati</taxon>
        <taxon>Bacteroidota</taxon>
        <taxon>Cytophagia</taxon>
        <taxon>Cytophagales</taxon>
        <taxon>Flammeovirgaceae</taxon>
        <taxon>Algivirga</taxon>
    </lineage>
</organism>
<dbReference type="InterPro" id="IPR016181">
    <property type="entry name" value="Acyl_CoA_acyltransferase"/>
</dbReference>
<proteinExistence type="predicted"/>
<name>A0ABP9D8B2_9BACT</name>